<protein>
    <submittedName>
        <fullName evidence="7">Membrane protein</fullName>
    </submittedName>
</protein>
<evidence type="ECO:0000256" key="2">
    <source>
        <dbReference type="ARBA" id="ARBA00009694"/>
    </source>
</evidence>
<reference evidence="7 8" key="1">
    <citation type="submission" date="2019-07" db="EMBL/GenBank/DDBJ databases">
        <title>Whole genome shotgun sequence of Aliivibrio fischeri NBRC 101058.</title>
        <authorList>
            <person name="Hosoyama A."/>
            <person name="Uohara A."/>
            <person name="Ohji S."/>
            <person name="Ichikawa N."/>
        </authorList>
    </citation>
    <scope>NUCLEOTIDE SEQUENCE [LARGE SCALE GENOMIC DNA]</scope>
    <source>
        <strain evidence="7 8">NBRC 101058</strain>
    </source>
</reference>
<evidence type="ECO:0000313" key="8">
    <source>
        <dbReference type="Proteomes" id="UP000321787"/>
    </source>
</evidence>
<dbReference type="PANTHER" id="PTHR43461:SF1">
    <property type="entry name" value="TRANSMEMBRANE PROTEIN 256"/>
    <property type="match status" value="1"/>
</dbReference>
<keyword evidence="5 6" id="KW-0472">Membrane</keyword>
<evidence type="ECO:0000256" key="6">
    <source>
        <dbReference type="SAM" id="Phobius"/>
    </source>
</evidence>
<proteinExistence type="inferred from homology"/>
<name>A0A510UJV0_ALIFS</name>
<dbReference type="Pfam" id="PF04241">
    <property type="entry name" value="DUF423"/>
    <property type="match status" value="1"/>
</dbReference>
<evidence type="ECO:0000256" key="1">
    <source>
        <dbReference type="ARBA" id="ARBA00004141"/>
    </source>
</evidence>
<dbReference type="PANTHER" id="PTHR43461">
    <property type="entry name" value="TRANSMEMBRANE PROTEIN 256"/>
    <property type="match status" value="1"/>
</dbReference>
<evidence type="ECO:0000256" key="3">
    <source>
        <dbReference type="ARBA" id="ARBA00022692"/>
    </source>
</evidence>
<dbReference type="AlphaFoldDB" id="A0A510UJV0"/>
<gene>
    <name evidence="7" type="primary">ygdD</name>
    <name evidence="7" type="ORF">AFI02nite_28250</name>
</gene>
<dbReference type="InterPro" id="IPR006696">
    <property type="entry name" value="DUF423"/>
</dbReference>
<evidence type="ECO:0000313" key="7">
    <source>
        <dbReference type="EMBL" id="GEK14789.1"/>
    </source>
</evidence>
<comment type="similarity">
    <text evidence="2">Belongs to the UPF0382 family.</text>
</comment>
<dbReference type="EMBL" id="BJTZ01000020">
    <property type="protein sequence ID" value="GEK14789.1"/>
    <property type="molecule type" value="Genomic_DNA"/>
</dbReference>
<feature type="transmembrane region" description="Helical" evidence="6">
    <location>
        <begin position="98"/>
        <end position="119"/>
    </location>
</feature>
<feature type="transmembrane region" description="Helical" evidence="6">
    <location>
        <begin position="44"/>
        <end position="62"/>
    </location>
</feature>
<dbReference type="GO" id="GO:0005886">
    <property type="term" value="C:plasma membrane"/>
    <property type="evidence" value="ECO:0007669"/>
    <property type="project" value="TreeGrafter"/>
</dbReference>
<comment type="caution">
    <text evidence="7">The sequence shown here is derived from an EMBL/GenBank/DDBJ whole genome shotgun (WGS) entry which is preliminary data.</text>
</comment>
<organism evidence="7 8">
    <name type="scientific">Aliivibrio fischeri</name>
    <name type="common">Vibrio fischeri</name>
    <dbReference type="NCBI Taxonomy" id="668"/>
    <lineage>
        <taxon>Bacteria</taxon>
        <taxon>Pseudomonadati</taxon>
        <taxon>Pseudomonadota</taxon>
        <taxon>Gammaproteobacteria</taxon>
        <taxon>Vibrionales</taxon>
        <taxon>Vibrionaceae</taxon>
        <taxon>Aliivibrio</taxon>
    </lineage>
</organism>
<sequence>MMNSRLCLLIASMSGALTVGLGAFGAHGLKAVLSPYLLDVYETAVQYQMWHTLALFGCGILLRNSFSKGVSYAALLFTIGMLFFSGSLYALVFTGVKWFGPITPLGGFCFIIGWLMLAISTYRLTEVSK</sequence>
<keyword evidence="4 6" id="KW-1133">Transmembrane helix</keyword>
<keyword evidence="3 6" id="KW-0812">Transmembrane</keyword>
<evidence type="ECO:0000256" key="4">
    <source>
        <dbReference type="ARBA" id="ARBA00022989"/>
    </source>
</evidence>
<dbReference type="Proteomes" id="UP000321787">
    <property type="component" value="Unassembled WGS sequence"/>
</dbReference>
<feature type="transmembrane region" description="Helical" evidence="6">
    <location>
        <begin position="69"/>
        <end position="92"/>
    </location>
</feature>
<evidence type="ECO:0000256" key="5">
    <source>
        <dbReference type="ARBA" id="ARBA00023136"/>
    </source>
</evidence>
<accession>A0A510UJV0</accession>
<comment type="subcellular location">
    <subcellularLocation>
        <location evidence="1">Membrane</location>
        <topology evidence="1">Multi-pass membrane protein</topology>
    </subcellularLocation>
</comment>